<dbReference type="AlphaFoldDB" id="A0A517SNL4"/>
<organism evidence="1 2">
    <name type="scientific">Stieleria bergensis</name>
    <dbReference type="NCBI Taxonomy" id="2528025"/>
    <lineage>
        <taxon>Bacteria</taxon>
        <taxon>Pseudomonadati</taxon>
        <taxon>Planctomycetota</taxon>
        <taxon>Planctomycetia</taxon>
        <taxon>Pirellulales</taxon>
        <taxon>Pirellulaceae</taxon>
        <taxon>Stieleria</taxon>
    </lineage>
</organism>
<protein>
    <recommendedName>
        <fullName evidence="3">Transporter</fullName>
    </recommendedName>
</protein>
<sequence>MQSLFFANPAARERTLGLVAELLWFRRSKRKPASVLPRKPASVSNRTFLTFTFRISKFPMKQASLCMLAFFAMMLSHSATCSAQSGYSFEFMDDFFKPCHSYRNPFEERIETERHDFTQSTTTVGYGVAQLEGGYSYFYKDHDDEIEHTHVAPEMLLRLGLSEDIEFRLRFNYAWRFIDVADHEDGAQDLIWSFKLGMTEQCGYRPESALELRFSAPSGADIFSTQRVDHGIDYIYGWELAEFWELSGSTGYGTGGLDDIGLIPSEPAEDWFIVWNQSVALGAELTENITLYHEFYGLFSHALQDNFNIVVYNIGVDYFVTDDFVLDLRFGKGLTDDADDFFAGFGGGVRF</sequence>
<evidence type="ECO:0008006" key="3">
    <source>
        <dbReference type="Google" id="ProtNLM"/>
    </source>
</evidence>
<proteinExistence type="predicted"/>
<evidence type="ECO:0000313" key="1">
    <source>
        <dbReference type="EMBL" id="QDT57708.1"/>
    </source>
</evidence>
<dbReference type="Proteomes" id="UP000315003">
    <property type="component" value="Chromosome"/>
</dbReference>
<dbReference type="Pfam" id="PF13557">
    <property type="entry name" value="Phenol_MetA_deg"/>
    <property type="match status" value="1"/>
</dbReference>
<dbReference type="InterPro" id="IPR025737">
    <property type="entry name" value="FApF"/>
</dbReference>
<reference evidence="1 2" key="1">
    <citation type="submission" date="2019-02" db="EMBL/GenBank/DDBJ databases">
        <title>Deep-cultivation of Planctomycetes and their phenomic and genomic characterization uncovers novel biology.</title>
        <authorList>
            <person name="Wiegand S."/>
            <person name="Jogler M."/>
            <person name="Boedeker C."/>
            <person name="Pinto D."/>
            <person name="Vollmers J."/>
            <person name="Rivas-Marin E."/>
            <person name="Kohn T."/>
            <person name="Peeters S.H."/>
            <person name="Heuer A."/>
            <person name="Rast P."/>
            <person name="Oberbeckmann S."/>
            <person name="Bunk B."/>
            <person name="Jeske O."/>
            <person name="Meyerdierks A."/>
            <person name="Storesund J.E."/>
            <person name="Kallscheuer N."/>
            <person name="Luecker S."/>
            <person name="Lage O.M."/>
            <person name="Pohl T."/>
            <person name="Merkel B.J."/>
            <person name="Hornburger P."/>
            <person name="Mueller R.-W."/>
            <person name="Bruemmer F."/>
            <person name="Labrenz M."/>
            <person name="Spormann A.M."/>
            <person name="Op den Camp H."/>
            <person name="Overmann J."/>
            <person name="Amann R."/>
            <person name="Jetten M.S.M."/>
            <person name="Mascher T."/>
            <person name="Medema M.H."/>
            <person name="Devos D.P."/>
            <person name="Kaster A.-K."/>
            <person name="Ovreas L."/>
            <person name="Rohde M."/>
            <person name="Galperin M.Y."/>
            <person name="Jogler C."/>
        </authorList>
    </citation>
    <scope>NUCLEOTIDE SEQUENCE [LARGE SCALE GENOMIC DNA]</scope>
    <source>
        <strain evidence="1 2">SV_7m_r</strain>
    </source>
</reference>
<gene>
    <name evidence="1" type="ORF">SV7mr_01920</name>
</gene>
<keyword evidence="2" id="KW-1185">Reference proteome</keyword>
<name>A0A517SNL4_9BACT</name>
<accession>A0A517SNL4</accession>
<dbReference type="EMBL" id="CP036272">
    <property type="protein sequence ID" value="QDT57708.1"/>
    <property type="molecule type" value="Genomic_DNA"/>
</dbReference>
<evidence type="ECO:0000313" key="2">
    <source>
        <dbReference type="Proteomes" id="UP000315003"/>
    </source>
</evidence>